<evidence type="ECO:0000256" key="5">
    <source>
        <dbReference type="RuleBase" id="RU004508"/>
    </source>
</evidence>
<dbReference type="InterPro" id="IPR015424">
    <property type="entry name" value="PyrdxlP-dep_Trfase"/>
</dbReference>
<evidence type="ECO:0000256" key="2">
    <source>
        <dbReference type="ARBA" id="ARBA00037999"/>
    </source>
</evidence>
<dbReference type="GO" id="GO:0008483">
    <property type="term" value="F:transaminase activity"/>
    <property type="evidence" value="ECO:0007669"/>
    <property type="project" value="TreeGrafter"/>
</dbReference>
<name>A0A1H9TEB5_9ACTN</name>
<dbReference type="Proteomes" id="UP000182841">
    <property type="component" value="Unassembled WGS sequence"/>
</dbReference>
<dbReference type="InterPro" id="IPR015421">
    <property type="entry name" value="PyrdxlP-dep_Trfase_major"/>
</dbReference>
<dbReference type="OrthoDB" id="9804264at2"/>
<dbReference type="RefSeq" id="WP_079171895.1">
    <property type="nucleotide sequence ID" value="NZ_FOGO01000006.1"/>
</dbReference>
<feature type="modified residue" description="N6-(pyridoxal phosphate)lysine" evidence="4">
    <location>
        <position position="198"/>
    </location>
</feature>
<dbReference type="InterPro" id="IPR000653">
    <property type="entry name" value="DegT/StrS_aminotransferase"/>
</dbReference>
<evidence type="ECO:0000256" key="4">
    <source>
        <dbReference type="PIRSR" id="PIRSR000390-2"/>
    </source>
</evidence>
<evidence type="ECO:0000256" key="1">
    <source>
        <dbReference type="ARBA" id="ARBA00022898"/>
    </source>
</evidence>
<dbReference type="InterPro" id="IPR015422">
    <property type="entry name" value="PyrdxlP-dep_Trfase_small"/>
</dbReference>
<comment type="similarity">
    <text evidence="2 5">Belongs to the DegT/DnrJ/EryC1 family.</text>
</comment>
<evidence type="ECO:0000313" key="7">
    <source>
        <dbReference type="Proteomes" id="UP000182841"/>
    </source>
</evidence>
<dbReference type="AlphaFoldDB" id="A0A1H9TEB5"/>
<dbReference type="CDD" id="cd00616">
    <property type="entry name" value="AHBA_syn"/>
    <property type="match status" value="1"/>
</dbReference>
<dbReference type="Pfam" id="PF01041">
    <property type="entry name" value="DegT_DnrJ_EryC1"/>
    <property type="match status" value="1"/>
</dbReference>
<dbReference type="GO" id="GO:0000271">
    <property type="term" value="P:polysaccharide biosynthetic process"/>
    <property type="evidence" value="ECO:0007669"/>
    <property type="project" value="TreeGrafter"/>
</dbReference>
<dbReference type="PIRSF" id="PIRSF000390">
    <property type="entry name" value="PLP_StrS"/>
    <property type="match status" value="1"/>
</dbReference>
<dbReference type="PANTHER" id="PTHR30244">
    <property type="entry name" value="TRANSAMINASE"/>
    <property type="match status" value="1"/>
</dbReference>
<dbReference type="EMBL" id="FOGO01000006">
    <property type="protein sequence ID" value="SER95575.1"/>
    <property type="molecule type" value="Genomic_DNA"/>
</dbReference>
<dbReference type="SUPFAM" id="SSF53383">
    <property type="entry name" value="PLP-dependent transferases"/>
    <property type="match status" value="1"/>
</dbReference>
<dbReference type="PANTHER" id="PTHR30244:SF36">
    <property type="entry name" value="3-OXO-GLUCOSE-6-PHOSPHATE:GLUTAMATE AMINOTRANSFERASE"/>
    <property type="match status" value="1"/>
</dbReference>
<keyword evidence="1 4" id="KW-0663">Pyridoxal phosphate</keyword>
<organism evidence="6 7">
    <name type="scientific">Streptomyces qinglanensis</name>
    <dbReference type="NCBI Taxonomy" id="943816"/>
    <lineage>
        <taxon>Bacteria</taxon>
        <taxon>Bacillati</taxon>
        <taxon>Actinomycetota</taxon>
        <taxon>Actinomycetes</taxon>
        <taxon>Kitasatosporales</taxon>
        <taxon>Streptomycetaceae</taxon>
        <taxon>Streptomyces</taxon>
    </lineage>
</organism>
<keyword evidence="7" id="KW-1185">Reference proteome</keyword>
<sequence length="390" mass="41841">MGGSTGPAVPTVPTVPKYRYPAQFGGGEEELLARIGDLLLRGGYVLGEEVAEFEQRLAGYLGSAHTVGVNSGTDALILALDALGVGPGDEVVTVANSFHATAQAIARRGATPVYVDCREDDFLMDLDRLPGAFTERTRAVILVHMFGKAADVPRARRLARDAGVLLVEDCAQAIGARSHGVRVGTASAAGCWSFAPSKNLAAAGDAGAVSVQDDELAERLRLLRHFGQPQQNRHEILGYNSRLDTLQALVLLHKLDRLDAWNARRAEVAATYRRRLAGLPLRFQEPGEDGEHVYHLFQVRTRTEDERDGLLAHLTASGVDAVVRYPTPLPHQPALAGPAARRHPCPVAEELSRQTLCLPVRPDLDAREIGQVCDAVAGYFASRTSSGSVG</sequence>
<dbReference type="STRING" id="943816.AN217_17855"/>
<accession>A0A1H9TEB5</accession>
<evidence type="ECO:0000313" key="6">
    <source>
        <dbReference type="EMBL" id="SER95575.1"/>
    </source>
</evidence>
<proteinExistence type="inferred from homology"/>
<protein>
    <submittedName>
        <fullName evidence="6">dTDP-4-amino-4,6-dideoxygalactose transaminase</fullName>
    </submittedName>
</protein>
<dbReference type="Gene3D" id="3.40.640.10">
    <property type="entry name" value="Type I PLP-dependent aspartate aminotransferase-like (Major domain)"/>
    <property type="match status" value="1"/>
</dbReference>
<evidence type="ECO:0000256" key="3">
    <source>
        <dbReference type="PIRSR" id="PIRSR000390-1"/>
    </source>
</evidence>
<dbReference type="GO" id="GO:0030170">
    <property type="term" value="F:pyridoxal phosphate binding"/>
    <property type="evidence" value="ECO:0007669"/>
    <property type="project" value="TreeGrafter"/>
</dbReference>
<gene>
    <name evidence="6" type="ORF">SAMN05421870_10670</name>
</gene>
<feature type="active site" description="Proton acceptor" evidence="3">
    <location>
        <position position="198"/>
    </location>
</feature>
<dbReference type="Gene3D" id="3.90.1150.10">
    <property type="entry name" value="Aspartate Aminotransferase, domain 1"/>
    <property type="match status" value="1"/>
</dbReference>
<reference evidence="7" key="1">
    <citation type="submission" date="2016-10" db="EMBL/GenBank/DDBJ databases">
        <authorList>
            <person name="Varghese N."/>
            <person name="Submissions S."/>
        </authorList>
    </citation>
    <scope>NUCLEOTIDE SEQUENCE [LARGE SCALE GENOMIC DNA]</scope>
    <source>
        <strain evidence="7">CGMCC 4.6825</strain>
    </source>
</reference>